<proteinExistence type="predicted"/>
<evidence type="ECO:0000313" key="1">
    <source>
        <dbReference type="EMBL" id="MFC2972842.1"/>
    </source>
</evidence>
<dbReference type="InterPro" id="IPR036520">
    <property type="entry name" value="UPF0759_sf"/>
</dbReference>
<keyword evidence="2" id="KW-1185">Reference proteome</keyword>
<dbReference type="InterPro" id="IPR002763">
    <property type="entry name" value="DUF72"/>
</dbReference>
<comment type="caution">
    <text evidence="1">The sequence shown here is derived from an EMBL/GenBank/DDBJ whole genome shotgun (WGS) entry which is preliminary data.</text>
</comment>
<evidence type="ECO:0000313" key="2">
    <source>
        <dbReference type="Proteomes" id="UP001595457"/>
    </source>
</evidence>
<protein>
    <submittedName>
        <fullName evidence="1">DUF72 domain-containing protein</fullName>
    </submittedName>
</protein>
<gene>
    <name evidence="1" type="ORF">ACFOJE_11540</name>
</gene>
<sequence length="310" mass="35247">MADLRIGISGWSYGPWRRGFYPRGLAPKDELRFASRAFGSIEINASFYALQTPERYALWHEQAPDGFVFSVKAPRFVTHVRRLRDVRKPLANFFASGLFRLREKLGPILWQLPPGFRFDPAQLETFLALLPHDNEAALALAREHDPRLDEQSHLQIDRRRPLRHALEVRHESFLVPALVELLRAHEVALVVADSAGKWPWCEDLCSDFVYLRLHGDTELYASGYGDEALDFWSRRIRAWSRGGQPQDARLILPQQPPPALPERDVYCYFDNTAKTHAPFDAARLLRLLGLERGLLPAAGARPCNPPGVAA</sequence>
<dbReference type="Gene3D" id="3.20.20.410">
    <property type="entry name" value="Protein of unknown function UPF0759"/>
    <property type="match status" value="1"/>
</dbReference>
<name>A0ABV7ATZ9_9GAMM</name>
<dbReference type="EMBL" id="JBHRSJ010000022">
    <property type="protein sequence ID" value="MFC2972842.1"/>
    <property type="molecule type" value="Genomic_DNA"/>
</dbReference>
<dbReference type="RefSeq" id="WP_377814496.1">
    <property type="nucleotide sequence ID" value="NZ_JBHRSJ010000022.1"/>
</dbReference>
<dbReference type="Pfam" id="PF01904">
    <property type="entry name" value="DUF72"/>
    <property type="match status" value="1"/>
</dbReference>
<reference evidence="2" key="1">
    <citation type="journal article" date="2019" name="Int. J. Syst. Evol. Microbiol.">
        <title>The Global Catalogue of Microorganisms (GCM) 10K type strain sequencing project: providing services to taxonomists for standard genome sequencing and annotation.</title>
        <authorList>
            <consortium name="The Broad Institute Genomics Platform"/>
            <consortium name="The Broad Institute Genome Sequencing Center for Infectious Disease"/>
            <person name="Wu L."/>
            <person name="Ma J."/>
        </authorList>
    </citation>
    <scope>NUCLEOTIDE SEQUENCE [LARGE SCALE GENOMIC DNA]</scope>
    <source>
        <strain evidence="2">KCTC 62195</strain>
    </source>
</reference>
<dbReference type="PANTHER" id="PTHR30348:SF4">
    <property type="entry name" value="DUF72 DOMAIN-CONTAINING PROTEIN"/>
    <property type="match status" value="1"/>
</dbReference>
<organism evidence="1 2">
    <name type="scientific">Azotobacter bryophylli</name>
    <dbReference type="NCBI Taxonomy" id="1986537"/>
    <lineage>
        <taxon>Bacteria</taxon>
        <taxon>Pseudomonadati</taxon>
        <taxon>Pseudomonadota</taxon>
        <taxon>Gammaproteobacteria</taxon>
        <taxon>Pseudomonadales</taxon>
        <taxon>Pseudomonadaceae</taxon>
        <taxon>Azotobacter</taxon>
    </lineage>
</organism>
<dbReference type="SUPFAM" id="SSF117396">
    <property type="entry name" value="TM1631-like"/>
    <property type="match status" value="1"/>
</dbReference>
<dbReference type="Proteomes" id="UP001595457">
    <property type="component" value="Unassembled WGS sequence"/>
</dbReference>
<dbReference type="PANTHER" id="PTHR30348">
    <property type="entry name" value="UNCHARACTERIZED PROTEIN YECE"/>
    <property type="match status" value="1"/>
</dbReference>
<accession>A0ABV7ATZ9</accession>